<keyword evidence="2" id="KW-0574">Periplasm</keyword>
<dbReference type="EMBL" id="AP014705">
    <property type="protein sequence ID" value="BAQ48649.1"/>
    <property type="molecule type" value="Genomic_DNA"/>
</dbReference>
<gene>
    <name evidence="4" type="primary">afuA</name>
    <name evidence="4" type="ORF">Maq22A_1p31585</name>
</gene>
<evidence type="ECO:0000313" key="4">
    <source>
        <dbReference type="EMBL" id="BAQ48649.1"/>
    </source>
</evidence>
<keyword evidence="1 3" id="KW-0732">Signal</keyword>
<feature type="chain" id="PRO_5002200011" evidence="3">
    <location>
        <begin position="26"/>
        <end position="379"/>
    </location>
</feature>
<dbReference type="SUPFAM" id="SSF53850">
    <property type="entry name" value="Periplasmic binding protein-like II"/>
    <property type="match status" value="1"/>
</dbReference>
<name>A0A0C6FT04_9HYPH</name>
<organism evidence="4 5">
    <name type="scientific">Methylobacterium aquaticum</name>
    <dbReference type="NCBI Taxonomy" id="270351"/>
    <lineage>
        <taxon>Bacteria</taxon>
        <taxon>Pseudomonadati</taxon>
        <taxon>Pseudomonadota</taxon>
        <taxon>Alphaproteobacteria</taxon>
        <taxon>Hyphomicrobiales</taxon>
        <taxon>Methylobacteriaceae</taxon>
        <taxon>Methylobacterium</taxon>
    </lineage>
</organism>
<reference evidence="4 5" key="1">
    <citation type="journal article" date="2015" name="Genome Announc.">
        <title>Complete Genome Sequence of Methylobacterium aquaticum Strain 22A, Isolated from Racomitrium japonicum Moss.</title>
        <authorList>
            <person name="Tani A."/>
            <person name="Ogura Y."/>
            <person name="Hayashi T."/>
            <person name="Kimbara K."/>
        </authorList>
    </citation>
    <scope>NUCLEOTIDE SEQUENCE [LARGE SCALE GENOMIC DNA]</scope>
    <source>
        <strain evidence="4 5">MA-22A</strain>
        <plasmid evidence="5">Plasmid pMaq22A_1p DNA</plasmid>
    </source>
</reference>
<geneLocation type="plasmid" evidence="5">
    <name>pMaq22A_1p DNA</name>
</geneLocation>
<dbReference type="AlphaFoldDB" id="A0A0C6FT04"/>
<dbReference type="Pfam" id="PF13416">
    <property type="entry name" value="SBP_bac_8"/>
    <property type="match status" value="1"/>
</dbReference>
<dbReference type="Gene3D" id="3.40.190.10">
    <property type="entry name" value="Periplasmic binding protein-like II"/>
    <property type="match status" value="2"/>
</dbReference>
<evidence type="ECO:0000256" key="1">
    <source>
        <dbReference type="ARBA" id="ARBA00022729"/>
    </source>
</evidence>
<evidence type="ECO:0000256" key="2">
    <source>
        <dbReference type="ARBA" id="ARBA00022764"/>
    </source>
</evidence>
<sequence length="379" mass="41377">MARVRTLTAAWVSLALILGPGWTQATLAQATLDEVSSGRATLAQIDPPIDAQTQDRAEAVREGVVVIRATTDEAEASALLAGFRRRFPGVAVAYTKMNSSRLYDEFLAEAGSGGGTADLLWSSAMDLQIKLVNDGYAERHVSRETEGWPAWAVWRNEAYGITAEPIAIAYNRTLLPEARVPRSHADFLRSLTLHPEDWQGKVATYDPERSGVGFLVLTQNLEVTPRTWDTVRAMGQIGVKLFTATATMLDRLSAGDAVLAYDVLGSYARERAKHDPALGVVLPSDYTLVTSRIALIPKAARHKAAARLFLDYLLSREGQVLLAARSVTPARADARAPDDPLTGSTALRPIPVGPELLTSLDQIKRSRTLRQWRRAIEGR</sequence>
<dbReference type="PANTHER" id="PTHR30006">
    <property type="entry name" value="THIAMINE-BINDING PERIPLASMIC PROTEIN-RELATED"/>
    <property type="match status" value="1"/>
</dbReference>
<dbReference type="Proteomes" id="UP000061432">
    <property type="component" value="Plasmid pMaq22A_1p"/>
</dbReference>
<dbReference type="PATRIC" id="fig|270351.10.peg.5630"/>
<accession>A0A0C6FT04</accession>
<feature type="signal peptide" evidence="3">
    <location>
        <begin position="1"/>
        <end position="25"/>
    </location>
</feature>
<proteinExistence type="predicted"/>
<evidence type="ECO:0000313" key="5">
    <source>
        <dbReference type="Proteomes" id="UP000061432"/>
    </source>
</evidence>
<keyword evidence="4" id="KW-0614">Plasmid</keyword>
<evidence type="ECO:0000256" key="3">
    <source>
        <dbReference type="SAM" id="SignalP"/>
    </source>
</evidence>
<dbReference type="PANTHER" id="PTHR30006:SF25">
    <property type="entry name" value="PHOSPHOGLYCERATE TRANSPORT REGULATORY PROTEIN PGTC"/>
    <property type="match status" value="1"/>
</dbReference>
<dbReference type="KEGG" id="maqu:Maq22A_1p31585"/>
<dbReference type="InterPro" id="IPR006059">
    <property type="entry name" value="SBP"/>
</dbReference>
<dbReference type="GO" id="GO:0030288">
    <property type="term" value="C:outer membrane-bounded periplasmic space"/>
    <property type="evidence" value="ECO:0007669"/>
    <property type="project" value="TreeGrafter"/>
</dbReference>
<protein>
    <submittedName>
        <fullName evidence="4">Iron ABC transporter substrate-binding protein</fullName>
    </submittedName>
</protein>
<reference evidence="5" key="2">
    <citation type="submission" date="2015-01" db="EMBL/GenBank/DDBJ databases">
        <title>Complete genome sequence of Methylobacterium aquaticum strain 22A.</title>
        <authorList>
            <person name="Tani A."/>
            <person name="Ogura Y."/>
            <person name="Hayashi T."/>
        </authorList>
    </citation>
    <scope>NUCLEOTIDE SEQUENCE [LARGE SCALE GENOMIC DNA]</scope>
    <source>
        <strain evidence="5">MA-22A</strain>
        <plasmid evidence="5">Plasmid pMaq22A_1p DNA</plasmid>
    </source>
</reference>